<comment type="caution">
    <text evidence="1">The sequence shown here is derived from an EMBL/GenBank/DDBJ whole genome shotgun (WGS) entry which is preliminary data.</text>
</comment>
<sequence>MTDTLALLPHTLPHCQNARLALFAIRRMGAHGLHDACAAHGIFTSFGQDFRRPLMLLRALMADLAAHAGGTIAIAPCCCARMTSAEAALLSILHRIEVEPMQAQFLMSDLLGIRRVEGPLMAAAAVTAAFADAGRPIAA</sequence>
<gene>
    <name evidence="1" type="ORF">ILT43_01605</name>
</gene>
<reference evidence="1 2" key="1">
    <citation type="submission" date="2020-12" db="EMBL/GenBank/DDBJ databases">
        <title>Sphingomonas sp.</title>
        <authorList>
            <person name="Kim M.K."/>
        </authorList>
    </citation>
    <scope>NUCLEOTIDE SEQUENCE [LARGE SCALE GENOMIC DNA]</scope>
    <source>
        <strain evidence="1 2">BT552</strain>
    </source>
</reference>
<organism evidence="1 2">
    <name type="scientific">Sphingomonas longa</name>
    <dbReference type="NCBI Taxonomy" id="2778730"/>
    <lineage>
        <taxon>Bacteria</taxon>
        <taxon>Pseudomonadati</taxon>
        <taxon>Pseudomonadota</taxon>
        <taxon>Alphaproteobacteria</taxon>
        <taxon>Sphingomonadales</taxon>
        <taxon>Sphingomonadaceae</taxon>
        <taxon>Sphingomonas</taxon>
    </lineage>
</organism>
<dbReference type="RefSeq" id="WP_204193548.1">
    <property type="nucleotide sequence ID" value="NZ_JAFEMC010000001.1"/>
</dbReference>
<protein>
    <submittedName>
        <fullName evidence="1">Uncharacterized protein</fullName>
    </submittedName>
</protein>
<dbReference type="EMBL" id="JAFEMC010000001">
    <property type="protein sequence ID" value="MBM6575051.1"/>
    <property type="molecule type" value="Genomic_DNA"/>
</dbReference>
<evidence type="ECO:0000313" key="1">
    <source>
        <dbReference type="EMBL" id="MBM6575051.1"/>
    </source>
</evidence>
<name>A0ABS2D2A4_9SPHN</name>
<proteinExistence type="predicted"/>
<keyword evidence="2" id="KW-1185">Reference proteome</keyword>
<dbReference type="Proteomes" id="UP000763641">
    <property type="component" value="Unassembled WGS sequence"/>
</dbReference>
<dbReference type="Pfam" id="PF20333">
    <property type="entry name" value="DUF6628"/>
    <property type="match status" value="1"/>
</dbReference>
<evidence type="ECO:0000313" key="2">
    <source>
        <dbReference type="Proteomes" id="UP000763641"/>
    </source>
</evidence>
<dbReference type="InterPro" id="IPR046736">
    <property type="entry name" value="DUF6628"/>
</dbReference>
<accession>A0ABS2D2A4</accession>